<organism evidence="4 5">
    <name type="scientific">Faecalispora sporosphaeroides</name>
    <dbReference type="NCBI Taxonomy" id="1549"/>
    <lineage>
        <taxon>Bacteria</taxon>
        <taxon>Bacillati</taxon>
        <taxon>Bacillota</taxon>
        <taxon>Clostridia</taxon>
        <taxon>Eubacteriales</taxon>
        <taxon>Oscillospiraceae</taxon>
        <taxon>Faecalispora</taxon>
    </lineage>
</organism>
<dbReference type="AlphaFoldDB" id="A0A928KVK4"/>
<comment type="caution">
    <text evidence="4">The sequence shown here is derived from an EMBL/GenBank/DDBJ whole genome shotgun (WGS) entry which is preliminary data.</text>
</comment>
<dbReference type="InterPro" id="IPR001647">
    <property type="entry name" value="HTH_TetR"/>
</dbReference>
<gene>
    <name evidence="4" type="ORF">E7512_01280</name>
</gene>
<dbReference type="PANTHER" id="PTHR30328:SF54">
    <property type="entry name" value="HTH-TYPE TRANSCRIPTIONAL REPRESSOR SCO4008"/>
    <property type="match status" value="1"/>
</dbReference>
<evidence type="ECO:0000256" key="1">
    <source>
        <dbReference type="ARBA" id="ARBA00023125"/>
    </source>
</evidence>
<dbReference type="InterPro" id="IPR050109">
    <property type="entry name" value="HTH-type_TetR-like_transc_reg"/>
</dbReference>
<feature type="DNA-binding region" description="H-T-H motif" evidence="2">
    <location>
        <begin position="29"/>
        <end position="48"/>
    </location>
</feature>
<dbReference type="PANTHER" id="PTHR30328">
    <property type="entry name" value="TRANSCRIPTIONAL REPRESSOR"/>
    <property type="match status" value="1"/>
</dbReference>
<dbReference type="SUPFAM" id="SSF46689">
    <property type="entry name" value="Homeodomain-like"/>
    <property type="match status" value="1"/>
</dbReference>
<evidence type="ECO:0000259" key="3">
    <source>
        <dbReference type="PROSITE" id="PS50977"/>
    </source>
</evidence>
<reference evidence="4" key="1">
    <citation type="submission" date="2019-04" db="EMBL/GenBank/DDBJ databases">
        <title>Evolution of Biomass-Degrading Anaerobic Consortia Revealed by Metagenomics.</title>
        <authorList>
            <person name="Peng X."/>
        </authorList>
    </citation>
    <scope>NUCLEOTIDE SEQUENCE</scope>
    <source>
        <strain evidence="4">SIG551</strain>
    </source>
</reference>
<dbReference type="InterPro" id="IPR009057">
    <property type="entry name" value="Homeodomain-like_sf"/>
</dbReference>
<dbReference type="EMBL" id="SVNY01000001">
    <property type="protein sequence ID" value="MBE6832212.1"/>
    <property type="molecule type" value="Genomic_DNA"/>
</dbReference>
<dbReference type="Gene3D" id="1.10.357.10">
    <property type="entry name" value="Tetracycline Repressor, domain 2"/>
    <property type="match status" value="1"/>
</dbReference>
<protein>
    <submittedName>
        <fullName evidence="4">TetR/AcrR family transcriptional regulator</fullName>
    </submittedName>
</protein>
<evidence type="ECO:0000313" key="4">
    <source>
        <dbReference type="EMBL" id="MBE6832212.1"/>
    </source>
</evidence>
<dbReference type="Pfam" id="PF00440">
    <property type="entry name" value="TetR_N"/>
    <property type="match status" value="1"/>
</dbReference>
<feature type="domain" description="HTH tetR-type" evidence="3">
    <location>
        <begin position="6"/>
        <end position="66"/>
    </location>
</feature>
<proteinExistence type="predicted"/>
<accession>A0A928KVK4</accession>
<dbReference type="GO" id="GO:0006355">
    <property type="term" value="P:regulation of DNA-templated transcription"/>
    <property type="evidence" value="ECO:0007669"/>
    <property type="project" value="UniProtKB-ARBA"/>
</dbReference>
<keyword evidence="1 2" id="KW-0238">DNA-binding</keyword>
<dbReference type="PRINTS" id="PR00455">
    <property type="entry name" value="HTHTETR"/>
</dbReference>
<dbReference type="PROSITE" id="PS50977">
    <property type="entry name" value="HTH_TETR_2"/>
    <property type="match status" value="1"/>
</dbReference>
<name>A0A928KVK4_9FIRM</name>
<evidence type="ECO:0000256" key="2">
    <source>
        <dbReference type="PROSITE-ProRule" id="PRU00335"/>
    </source>
</evidence>
<evidence type="ECO:0000313" key="5">
    <source>
        <dbReference type="Proteomes" id="UP000754750"/>
    </source>
</evidence>
<dbReference type="RefSeq" id="WP_326839753.1">
    <property type="nucleotide sequence ID" value="NZ_SVNY01000001.1"/>
</dbReference>
<sequence length="208" mass="24262">MAKQIEGVYERVLDCAKEEFLKRGYTDASLRTIAVNAKTTTGSIYTRFGDKEGLFSALVEPAMQGMLQIFRLTQETFHALDEETQKSTMPEYSSKSMEQLLDYMYTHFDAFRLLIDSSYGTKYHHFIDEMVRIEVEYTYQYMEVIGCESIKSGIVTEEFLHIITTAYFEGVFEVVRHNMQYEEAKKYIHMLRDYHMAGFETIFSPPGI</sequence>
<dbReference type="Proteomes" id="UP000754750">
    <property type="component" value="Unassembled WGS sequence"/>
</dbReference>
<dbReference type="GO" id="GO:0003677">
    <property type="term" value="F:DNA binding"/>
    <property type="evidence" value="ECO:0007669"/>
    <property type="project" value="UniProtKB-UniRule"/>
</dbReference>